<dbReference type="InterPro" id="IPR009057">
    <property type="entry name" value="Homeodomain-like_sf"/>
</dbReference>
<dbReference type="Gene3D" id="1.10.10.60">
    <property type="entry name" value="Homeodomain-like"/>
    <property type="match status" value="2"/>
</dbReference>
<keyword evidence="7" id="KW-1185">Reference proteome</keyword>
<dbReference type="PANTHER" id="PTHR46380">
    <property type="entry name" value="CYCLIN-D-BINDING MYB-LIKE TRANSCRIPTION FACTOR 1"/>
    <property type="match status" value="1"/>
</dbReference>
<feature type="compositionally biased region" description="Basic residues" evidence="4">
    <location>
        <begin position="113"/>
        <end position="123"/>
    </location>
</feature>
<keyword evidence="3" id="KW-0539">Nucleus</keyword>
<dbReference type="InterPro" id="IPR051651">
    <property type="entry name" value="DMTF1_DNA-bind_reg"/>
</dbReference>
<dbReference type="HOGENOM" id="CLU_431044_0_0_1"/>
<proteinExistence type="predicted"/>
<dbReference type="GO" id="GO:0005634">
    <property type="term" value="C:nucleus"/>
    <property type="evidence" value="ECO:0000318"/>
    <property type="project" value="GO_Central"/>
</dbReference>
<dbReference type="STRING" id="45351.A7S6I2"/>
<protein>
    <recommendedName>
        <fullName evidence="5">Myb-like domain-containing protein</fullName>
    </recommendedName>
</protein>
<dbReference type="GO" id="GO:0000981">
    <property type="term" value="F:DNA-binding transcription factor activity, RNA polymerase II-specific"/>
    <property type="evidence" value="ECO:0000318"/>
    <property type="project" value="GO_Central"/>
</dbReference>
<feature type="region of interest" description="Disordered" evidence="4">
    <location>
        <begin position="60"/>
        <end position="162"/>
    </location>
</feature>
<dbReference type="AlphaFoldDB" id="A7S6I2"/>
<dbReference type="OMA" id="PECIYLE"/>
<dbReference type="InParanoid" id="A7S6I2"/>
<feature type="domain" description="Myb-like" evidence="5">
    <location>
        <begin position="428"/>
        <end position="477"/>
    </location>
</feature>
<dbReference type="EMBL" id="DS469588">
    <property type="protein sequence ID" value="EDO40630.1"/>
    <property type="molecule type" value="Genomic_DNA"/>
</dbReference>
<evidence type="ECO:0000256" key="1">
    <source>
        <dbReference type="ARBA" id="ARBA00004123"/>
    </source>
</evidence>
<sequence length="656" mass="77787">MMVVMQKKTTKRVKSRLLKDTKGITEGFDGEVVRKKKKERRHQRKQEKVVDVITGKRKQKGVLDEDAFKSTPQHDDCDMEPSVGENVEKIKNKRKYRTNSNNEIAEGCDGSRMKKKEKRHKHKFMEFGSDVTTKKQKREYNDAFKSTSEDDNCDMERSGVEHVEMKQKIRDYRKNYNNKISEGYDGIRMKKKKRTRHKHKLVEVTTKKQKKKCKDALDEDALKLAPDDDCRIRLRGGENVAMKKERQKNKGKNEQEIELSNHEYKIKKKNGKNQYKCDEESMVKNSKRGHCYLKKKEDQHLVITQSKQETNIKKKKNPRGMKKSKTKIKILNYHGRRCKCADCRKRYKGRWSYEERQILLDNLRKISLESGAEDLQSDLFKNVRLKNGKAIKWKEFVSQMNFYEKVMQGLNRSFKSVYNVLYYNIKEQKKNAAGSFTEEEIRELKKLHHIYGNNWKEISAVLDRSYFQVYIKWCSLGGARGPWSDEEIKRLRDAVTVLTESKGQTAVFKDINWKLVSFIVGTRNYFQCFKKWQYSPNIAFISANKKNRRWTDQDSCKLIKAVYESDAFQECELDFHQIYSSWNGSSCIVSPFFLAIKWNQLKRKFFDNYKIMSFDDIVDEMYNVHLPKIERSIKEFDECVERAQKAMKKSRKQAVE</sequence>
<gene>
    <name evidence="6" type="ORF">NEMVEDRAFT_v1g243208</name>
</gene>
<evidence type="ECO:0000256" key="4">
    <source>
        <dbReference type="SAM" id="MobiDB-lite"/>
    </source>
</evidence>
<accession>A7S6I2</accession>
<dbReference type="PANTHER" id="PTHR46380:SF2">
    <property type="entry name" value="CYCLIN-D-BINDING MYB-LIKE TRANSCRIPTION FACTOR 1"/>
    <property type="match status" value="1"/>
</dbReference>
<dbReference type="GO" id="GO:0000978">
    <property type="term" value="F:RNA polymerase II cis-regulatory region sequence-specific DNA binding"/>
    <property type="evidence" value="ECO:0000318"/>
    <property type="project" value="GO_Central"/>
</dbReference>
<dbReference type="KEGG" id="nve:5512356"/>
<keyword evidence="2" id="KW-0238">DNA-binding</keyword>
<evidence type="ECO:0000256" key="3">
    <source>
        <dbReference type="ARBA" id="ARBA00023242"/>
    </source>
</evidence>
<evidence type="ECO:0000313" key="7">
    <source>
        <dbReference type="Proteomes" id="UP000001593"/>
    </source>
</evidence>
<organism evidence="6 7">
    <name type="scientific">Nematostella vectensis</name>
    <name type="common">Starlet sea anemone</name>
    <dbReference type="NCBI Taxonomy" id="45351"/>
    <lineage>
        <taxon>Eukaryota</taxon>
        <taxon>Metazoa</taxon>
        <taxon>Cnidaria</taxon>
        <taxon>Anthozoa</taxon>
        <taxon>Hexacorallia</taxon>
        <taxon>Actiniaria</taxon>
        <taxon>Edwardsiidae</taxon>
        <taxon>Nematostella</taxon>
    </lineage>
</organism>
<evidence type="ECO:0000313" key="6">
    <source>
        <dbReference type="EMBL" id="EDO40630.1"/>
    </source>
</evidence>
<feature type="domain" description="Myb-like" evidence="5">
    <location>
        <begin position="480"/>
        <end position="533"/>
    </location>
</feature>
<dbReference type="Pfam" id="PF13921">
    <property type="entry name" value="Myb_DNA-bind_6"/>
    <property type="match status" value="1"/>
</dbReference>
<feature type="compositionally biased region" description="Basic and acidic residues" evidence="4">
    <location>
        <begin position="61"/>
        <end position="76"/>
    </location>
</feature>
<name>A7S6I2_NEMVE</name>
<dbReference type="SMART" id="SM00717">
    <property type="entry name" value="SANT"/>
    <property type="match status" value="3"/>
</dbReference>
<dbReference type="Proteomes" id="UP000001593">
    <property type="component" value="Unassembled WGS sequence"/>
</dbReference>
<dbReference type="InterPro" id="IPR001005">
    <property type="entry name" value="SANT/Myb"/>
</dbReference>
<reference evidence="6 7" key="1">
    <citation type="journal article" date="2007" name="Science">
        <title>Sea anemone genome reveals ancestral eumetazoan gene repertoire and genomic organization.</title>
        <authorList>
            <person name="Putnam N.H."/>
            <person name="Srivastava M."/>
            <person name="Hellsten U."/>
            <person name="Dirks B."/>
            <person name="Chapman J."/>
            <person name="Salamov A."/>
            <person name="Terry A."/>
            <person name="Shapiro H."/>
            <person name="Lindquist E."/>
            <person name="Kapitonov V.V."/>
            <person name="Jurka J."/>
            <person name="Genikhovich G."/>
            <person name="Grigoriev I.V."/>
            <person name="Lucas S.M."/>
            <person name="Steele R.E."/>
            <person name="Finnerty J.R."/>
            <person name="Technau U."/>
            <person name="Martindale M.Q."/>
            <person name="Rokhsar D.S."/>
        </authorList>
    </citation>
    <scope>NUCLEOTIDE SEQUENCE [LARGE SCALE GENOMIC DNA]</scope>
    <source>
        <strain evidence="7">CH2 X CH6</strain>
    </source>
</reference>
<dbReference type="GO" id="GO:0006357">
    <property type="term" value="P:regulation of transcription by RNA polymerase II"/>
    <property type="evidence" value="ECO:0000318"/>
    <property type="project" value="GO_Central"/>
</dbReference>
<evidence type="ECO:0000259" key="5">
    <source>
        <dbReference type="PROSITE" id="PS50090"/>
    </source>
</evidence>
<dbReference type="PROSITE" id="PS50090">
    <property type="entry name" value="MYB_LIKE"/>
    <property type="match status" value="2"/>
</dbReference>
<dbReference type="CDD" id="cd00167">
    <property type="entry name" value="SANT"/>
    <property type="match status" value="1"/>
</dbReference>
<evidence type="ECO:0000256" key="2">
    <source>
        <dbReference type="ARBA" id="ARBA00023125"/>
    </source>
</evidence>
<dbReference type="eggNOG" id="KOG0051">
    <property type="taxonomic scope" value="Eukaryota"/>
</dbReference>
<comment type="subcellular location">
    <subcellularLocation>
        <location evidence="1">Nucleus</location>
    </subcellularLocation>
</comment>
<dbReference type="SUPFAM" id="SSF46689">
    <property type="entry name" value="Homeodomain-like"/>
    <property type="match status" value="2"/>
</dbReference>